<dbReference type="PANTHER" id="PTHR30327">
    <property type="entry name" value="UNCHARACTERIZED PROTEIN YQGE"/>
    <property type="match status" value="1"/>
</dbReference>
<dbReference type="Proteomes" id="UP000001880">
    <property type="component" value="Chromosome"/>
</dbReference>
<comment type="similarity">
    <text evidence="1 2">Belongs to the UPF0301 (AlgH) family.</text>
</comment>
<dbReference type="OrthoDB" id="9807486at2"/>
<dbReference type="STRING" id="502025.Hoch_0331"/>
<proteinExistence type="inferred from homology"/>
<evidence type="ECO:0000256" key="1">
    <source>
        <dbReference type="ARBA" id="ARBA00009600"/>
    </source>
</evidence>
<dbReference type="GO" id="GO:0005829">
    <property type="term" value="C:cytosol"/>
    <property type="evidence" value="ECO:0007669"/>
    <property type="project" value="TreeGrafter"/>
</dbReference>
<evidence type="ECO:0000313" key="4">
    <source>
        <dbReference type="Proteomes" id="UP000001880"/>
    </source>
</evidence>
<evidence type="ECO:0000256" key="2">
    <source>
        <dbReference type="HAMAP-Rule" id="MF_00758"/>
    </source>
</evidence>
<dbReference type="eggNOG" id="COG1678">
    <property type="taxonomic scope" value="Bacteria"/>
</dbReference>
<dbReference type="KEGG" id="hoh:Hoch_0331"/>
<reference evidence="3 4" key="1">
    <citation type="journal article" date="2010" name="Stand. Genomic Sci.">
        <title>Complete genome sequence of Haliangium ochraceum type strain (SMP-2).</title>
        <authorList>
            <consortium name="US DOE Joint Genome Institute (JGI-PGF)"/>
            <person name="Ivanova N."/>
            <person name="Daum C."/>
            <person name="Lang E."/>
            <person name="Abt B."/>
            <person name="Kopitz M."/>
            <person name="Saunders E."/>
            <person name="Lapidus A."/>
            <person name="Lucas S."/>
            <person name="Glavina Del Rio T."/>
            <person name="Nolan M."/>
            <person name="Tice H."/>
            <person name="Copeland A."/>
            <person name="Cheng J.F."/>
            <person name="Chen F."/>
            <person name="Bruce D."/>
            <person name="Goodwin L."/>
            <person name="Pitluck S."/>
            <person name="Mavromatis K."/>
            <person name="Pati A."/>
            <person name="Mikhailova N."/>
            <person name="Chen A."/>
            <person name="Palaniappan K."/>
            <person name="Land M."/>
            <person name="Hauser L."/>
            <person name="Chang Y.J."/>
            <person name="Jeffries C.D."/>
            <person name="Detter J.C."/>
            <person name="Brettin T."/>
            <person name="Rohde M."/>
            <person name="Goker M."/>
            <person name="Bristow J."/>
            <person name="Markowitz V."/>
            <person name="Eisen J.A."/>
            <person name="Hugenholtz P."/>
            <person name="Kyrpides N.C."/>
            <person name="Klenk H.P."/>
        </authorList>
    </citation>
    <scope>NUCLEOTIDE SEQUENCE [LARGE SCALE GENOMIC DNA]</scope>
    <source>
        <strain evidence="4">DSM 14365 / CIP 107738 / JCM 11303 / AJ 13395 / SMP-2</strain>
    </source>
</reference>
<accession>D0LIU3</accession>
<protein>
    <recommendedName>
        <fullName evidence="2">UPF0301 protein Hoch_0331</fullName>
    </recommendedName>
</protein>
<dbReference type="PANTHER" id="PTHR30327:SF1">
    <property type="entry name" value="UPF0301 PROTEIN YQGE"/>
    <property type="match status" value="1"/>
</dbReference>
<organism evidence="3 4">
    <name type="scientific">Haliangium ochraceum (strain DSM 14365 / JCM 11303 / SMP-2)</name>
    <dbReference type="NCBI Taxonomy" id="502025"/>
    <lineage>
        <taxon>Bacteria</taxon>
        <taxon>Pseudomonadati</taxon>
        <taxon>Myxococcota</taxon>
        <taxon>Polyangia</taxon>
        <taxon>Haliangiales</taxon>
        <taxon>Kofleriaceae</taxon>
        <taxon>Haliangium</taxon>
    </lineage>
</organism>
<dbReference type="HAMAP" id="MF_00758">
    <property type="entry name" value="UPF0301"/>
    <property type="match status" value="1"/>
</dbReference>
<dbReference type="HOGENOM" id="CLU_057596_1_0_7"/>
<dbReference type="Pfam" id="PF02622">
    <property type="entry name" value="DUF179"/>
    <property type="match status" value="1"/>
</dbReference>
<dbReference type="AlphaFoldDB" id="D0LIU3"/>
<sequence length="198" mass="21271">MIETELAPGLLLAMPHLLDPNFRRSVVLMVEHDDEGSFGLVVNQPTELSMDELYESLDLAWKGSSEAMVWRGGPVMPTHLWLVHAPLAGSSDSGTESALLGLGDGGTVAVGPELRVSGAMPELIEMFGNEPPAQLRVLLGYAGWGGGQLAQEMSQGAWLHVDATPELIFETPAEEMWERAVRTLGINPETIIHGAGIH</sequence>
<keyword evidence="4" id="KW-1185">Reference proteome</keyword>
<dbReference type="SUPFAM" id="SSF143456">
    <property type="entry name" value="VC0467-like"/>
    <property type="match status" value="1"/>
</dbReference>
<dbReference type="InterPro" id="IPR003774">
    <property type="entry name" value="AlgH-like"/>
</dbReference>
<gene>
    <name evidence="3" type="ordered locus">Hoch_0331</name>
</gene>
<dbReference type="RefSeq" id="WP_012825599.1">
    <property type="nucleotide sequence ID" value="NC_013440.1"/>
</dbReference>
<evidence type="ECO:0000313" key="3">
    <source>
        <dbReference type="EMBL" id="ACY12972.1"/>
    </source>
</evidence>
<dbReference type="EMBL" id="CP001804">
    <property type="protein sequence ID" value="ACY12972.1"/>
    <property type="molecule type" value="Genomic_DNA"/>
</dbReference>
<dbReference type="Gene3D" id="3.40.1740.10">
    <property type="entry name" value="VC0467-like"/>
    <property type="match status" value="1"/>
</dbReference>
<name>D0LIU3_HALO1</name>